<gene>
    <name evidence="10" type="ORF">C2E21_2232</name>
</gene>
<evidence type="ECO:0000256" key="1">
    <source>
        <dbReference type="ARBA" id="ARBA00004430"/>
    </source>
</evidence>
<evidence type="ECO:0000256" key="2">
    <source>
        <dbReference type="ARBA" id="ARBA00004479"/>
    </source>
</evidence>
<evidence type="ECO:0000313" key="11">
    <source>
        <dbReference type="Proteomes" id="UP000239899"/>
    </source>
</evidence>
<dbReference type="EMBL" id="LHPG02000004">
    <property type="protein sequence ID" value="PRW59400.1"/>
    <property type="molecule type" value="Genomic_DNA"/>
</dbReference>
<proteinExistence type="predicted"/>
<dbReference type="GO" id="GO:0005930">
    <property type="term" value="C:axoneme"/>
    <property type="evidence" value="ECO:0007669"/>
    <property type="project" value="UniProtKB-SubCell"/>
</dbReference>
<dbReference type="STRING" id="3076.A0A2P6TZD9"/>
<comment type="caution">
    <text evidence="10">The sequence shown here is derived from an EMBL/GenBank/DDBJ whole genome shotgun (WGS) entry which is preliminary data.</text>
</comment>
<comment type="subcellular location">
    <subcellularLocation>
        <location evidence="1">Cytoplasm</location>
        <location evidence="1">Cytoskeleton</location>
        <location evidence="1">Cilium axoneme</location>
    </subcellularLocation>
    <subcellularLocation>
        <location evidence="2">Membrane</location>
        <topology evidence="2">Single-pass type I membrane protein</topology>
    </subcellularLocation>
</comment>
<evidence type="ECO:0000313" key="10">
    <source>
        <dbReference type="EMBL" id="PRW59400.1"/>
    </source>
</evidence>
<evidence type="ECO:0000256" key="3">
    <source>
        <dbReference type="ARBA" id="ARBA00022692"/>
    </source>
</evidence>
<sequence length="409" mass="42866">MRSDPADGQTGPPGLVQLCLQAAIGDEYWRVQRRQLACLPEEAANELLRALVEQRRISPPQLELFRHSATSVHLGGPGITPAWLAALGSFTALHELRLQRCTKLRDAALQQLVSLAPSLRFLDLQGCSGLGDGAVPTLAQLTQLVDLDLAGTGLGAAAVASLVPALIQLTALDLSDLPVDDACCTALAQLLQLRRLRLASTAVGDSGMGALEALPALASLDVSFTEVHAPPALTTLRQLSMVHCALGAVDDSPQEAVWLQIGCTLPHLEELELASTTLQPPNGDRLLRQLVAGAAGSLRRLDLHSSAIGGDLSMLAGASALTWLNLAGTRVSDHDLADLALLPLQWLSLADTGAGDQGVAQLLAMPLLELNLSNTRAGDGSWPVLAQLPLHKLDLSSTKVTCSNLPDGA</sequence>
<dbReference type="Gene3D" id="3.80.10.10">
    <property type="entry name" value="Ribonuclease Inhibitor"/>
    <property type="match status" value="3"/>
</dbReference>
<reference evidence="10 11" key="1">
    <citation type="journal article" date="2018" name="Plant J.">
        <title>Genome sequences of Chlorella sorokiniana UTEX 1602 and Micractinium conductrix SAG 241.80: implications to maltose excretion by a green alga.</title>
        <authorList>
            <person name="Arriola M.B."/>
            <person name="Velmurugan N."/>
            <person name="Zhang Y."/>
            <person name="Plunkett M.H."/>
            <person name="Hondzo H."/>
            <person name="Barney B.M."/>
        </authorList>
    </citation>
    <scope>NUCLEOTIDE SEQUENCE [LARGE SCALE GENOMIC DNA]</scope>
    <source>
        <strain evidence="11">UTEX 1602</strain>
    </source>
</reference>
<keyword evidence="7" id="KW-0472">Membrane</keyword>
<keyword evidence="11" id="KW-1185">Reference proteome</keyword>
<accession>A0A2P6TZD9</accession>
<keyword evidence="3" id="KW-0812">Transmembrane</keyword>
<evidence type="ECO:0000259" key="9">
    <source>
        <dbReference type="Pfam" id="PF23598"/>
    </source>
</evidence>
<evidence type="ECO:0000256" key="6">
    <source>
        <dbReference type="ARBA" id="ARBA00022989"/>
    </source>
</evidence>
<name>A0A2P6TZD9_CHLSO</name>
<dbReference type="Pfam" id="PF23598">
    <property type="entry name" value="LRR_14"/>
    <property type="match status" value="1"/>
</dbReference>
<evidence type="ECO:0000256" key="8">
    <source>
        <dbReference type="ARBA" id="ARBA00023180"/>
    </source>
</evidence>
<protein>
    <submittedName>
        <fullName evidence="10">F-box LRR</fullName>
    </submittedName>
</protein>
<evidence type="ECO:0000256" key="7">
    <source>
        <dbReference type="ARBA" id="ARBA00023136"/>
    </source>
</evidence>
<keyword evidence="8" id="KW-0325">Glycoprotein</keyword>
<keyword evidence="4" id="KW-0732">Signal</keyword>
<dbReference type="InterPro" id="IPR006553">
    <property type="entry name" value="Leu-rich_rpt_Cys-con_subtyp"/>
</dbReference>
<dbReference type="InterPro" id="IPR055414">
    <property type="entry name" value="LRR_R13L4/SHOC2-like"/>
</dbReference>
<dbReference type="GO" id="GO:0016020">
    <property type="term" value="C:membrane"/>
    <property type="evidence" value="ECO:0007669"/>
    <property type="project" value="UniProtKB-SubCell"/>
</dbReference>
<dbReference type="Proteomes" id="UP000239899">
    <property type="component" value="Unassembled WGS sequence"/>
</dbReference>
<dbReference type="SMART" id="SM00367">
    <property type="entry name" value="LRR_CC"/>
    <property type="match status" value="4"/>
</dbReference>
<organism evidence="10 11">
    <name type="scientific">Chlorella sorokiniana</name>
    <name type="common">Freshwater green alga</name>
    <dbReference type="NCBI Taxonomy" id="3076"/>
    <lineage>
        <taxon>Eukaryota</taxon>
        <taxon>Viridiplantae</taxon>
        <taxon>Chlorophyta</taxon>
        <taxon>core chlorophytes</taxon>
        <taxon>Trebouxiophyceae</taxon>
        <taxon>Chlorellales</taxon>
        <taxon>Chlorellaceae</taxon>
        <taxon>Chlorella clade</taxon>
        <taxon>Chlorella</taxon>
    </lineage>
</organism>
<dbReference type="InterPro" id="IPR032675">
    <property type="entry name" value="LRR_dom_sf"/>
</dbReference>
<dbReference type="SMART" id="SM00368">
    <property type="entry name" value="LRR_RI"/>
    <property type="match status" value="4"/>
</dbReference>
<dbReference type="AlphaFoldDB" id="A0A2P6TZD9"/>
<evidence type="ECO:0000256" key="5">
    <source>
        <dbReference type="ARBA" id="ARBA00022737"/>
    </source>
</evidence>
<feature type="domain" description="Disease resistance R13L4/SHOC-2-like LRR" evidence="9">
    <location>
        <begin position="118"/>
        <end position="350"/>
    </location>
</feature>
<keyword evidence="6" id="KW-1133">Transmembrane helix</keyword>
<dbReference type="SUPFAM" id="SSF52047">
    <property type="entry name" value="RNI-like"/>
    <property type="match status" value="1"/>
</dbReference>
<dbReference type="InterPro" id="IPR046956">
    <property type="entry name" value="RLP23-like"/>
</dbReference>
<keyword evidence="5" id="KW-0677">Repeat</keyword>
<evidence type="ECO:0000256" key="4">
    <source>
        <dbReference type="ARBA" id="ARBA00022729"/>
    </source>
</evidence>
<dbReference type="PANTHER" id="PTHR48063">
    <property type="entry name" value="LRR RECEPTOR-LIKE KINASE"/>
    <property type="match status" value="1"/>
</dbReference>
<dbReference type="OrthoDB" id="567075at2759"/>
<dbReference type="SUPFAM" id="SSF52058">
    <property type="entry name" value="L domain-like"/>
    <property type="match status" value="1"/>
</dbReference>